<reference evidence="1 2" key="1">
    <citation type="submission" date="2024-01" db="EMBL/GenBank/DDBJ databases">
        <title>A draft genome for a cacao thread blight-causing isolate of Paramarasmius palmivorus.</title>
        <authorList>
            <person name="Baruah I.K."/>
            <person name="Bukari Y."/>
            <person name="Amoako-Attah I."/>
            <person name="Meinhardt L.W."/>
            <person name="Bailey B.A."/>
            <person name="Cohen S.P."/>
        </authorList>
    </citation>
    <scope>NUCLEOTIDE SEQUENCE [LARGE SCALE GENOMIC DNA]</scope>
    <source>
        <strain evidence="1 2">GH-12</strain>
    </source>
</reference>
<name>A0AAW0BN46_9AGAR</name>
<organism evidence="1 2">
    <name type="scientific">Paramarasmius palmivorus</name>
    <dbReference type="NCBI Taxonomy" id="297713"/>
    <lineage>
        <taxon>Eukaryota</taxon>
        <taxon>Fungi</taxon>
        <taxon>Dikarya</taxon>
        <taxon>Basidiomycota</taxon>
        <taxon>Agaricomycotina</taxon>
        <taxon>Agaricomycetes</taxon>
        <taxon>Agaricomycetidae</taxon>
        <taxon>Agaricales</taxon>
        <taxon>Marasmiineae</taxon>
        <taxon>Marasmiaceae</taxon>
        <taxon>Paramarasmius</taxon>
    </lineage>
</organism>
<dbReference type="SUPFAM" id="SSF56112">
    <property type="entry name" value="Protein kinase-like (PK-like)"/>
    <property type="match status" value="1"/>
</dbReference>
<gene>
    <name evidence="1" type="ORF">VNI00_015244</name>
</gene>
<dbReference type="EMBL" id="JAYKXP010000096">
    <property type="protein sequence ID" value="KAK7027408.1"/>
    <property type="molecule type" value="Genomic_DNA"/>
</dbReference>
<dbReference type="Gene3D" id="1.10.510.10">
    <property type="entry name" value="Transferase(Phosphotransferase) domain 1"/>
    <property type="match status" value="1"/>
</dbReference>
<dbReference type="InterPro" id="IPR011009">
    <property type="entry name" value="Kinase-like_dom_sf"/>
</dbReference>
<evidence type="ECO:0000313" key="1">
    <source>
        <dbReference type="EMBL" id="KAK7027408.1"/>
    </source>
</evidence>
<accession>A0AAW0BN46</accession>
<sequence>MRLWKRPDDIRQVVTGLTPFFRLKRDPAIAIAVVKGERPSKPDFNIRDELWSLMNQCWQAEPASRLTVEDLLQRLLVLGDIPPAEDWDSTSFAELQRSMVSDPVGNLPQAPTEPGESLQVNGDLANGEETGWYRVPANGNTSMLDAPEDWDFHTVPISQPDNALFDWALGVSRVRPQEVFFPTPNPPKAIASQ</sequence>
<evidence type="ECO:0000313" key="2">
    <source>
        <dbReference type="Proteomes" id="UP001383192"/>
    </source>
</evidence>
<dbReference type="Proteomes" id="UP001383192">
    <property type="component" value="Unassembled WGS sequence"/>
</dbReference>
<evidence type="ECO:0008006" key="3">
    <source>
        <dbReference type="Google" id="ProtNLM"/>
    </source>
</evidence>
<comment type="caution">
    <text evidence="1">The sequence shown here is derived from an EMBL/GenBank/DDBJ whole genome shotgun (WGS) entry which is preliminary data.</text>
</comment>
<protein>
    <recommendedName>
        <fullName evidence="3">Serine-threonine/tyrosine-protein kinase catalytic domain-containing protein</fullName>
    </recommendedName>
</protein>
<dbReference type="AlphaFoldDB" id="A0AAW0BN46"/>
<keyword evidence="2" id="KW-1185">Reference proteome</keyword>
<proteinExistence type="predicted"/>